<feature type="region of interest" description="Disordered" evidence="1">
    <location>
        <begin position="298"/>
        <end position="317"/>
    </location>
</feature>
<feature type="transmembrane region" description="Helical" evidence="2">
    <location>
        <begin position="255"/>
        <end position="278"/>
    </location>
</feature>
<feature type="signal peptide" evidence="3">
    <location>
        <begin position="1"/>
        <end position="26"/>
    </location>
</feature>
<keyword evidence="2" id="KW-0812">Transmembrane</keyword>
<accession>A0AAE0LJL9</accession>
<dbReference type="EMBL" id="LGRX02000918">
    <property type="protein sequence ID" value="KAK3287300.1"/>
    <property type="molecule type" value="Genomic_DNA"/>
</dbReference>
<evidence type="ECO:0000256" key="2">
    <source>
        <dbReference type="SAM" id="Phobius"/>
    </source>
</evidence>
<evidence type="ECO:0000256" key="3">
    <source>
        <dbReference type="SAM" id="SignalP"/>
    </source>
</evidence>
<keyword evidence="2" id="KW-0472">Membrane</keyword>
<keyword evidence="3" id="KW-0732">Signal</keyword>
<feature type="region of interest" description="Disordered" evidence="1">
    <location>
        <begin position="227"/>
        <end position="248"/>
    </location>
</feature>
<comment type="caution">
    <text evidence="4">The sequence shown here is derived from an EMBL/GenBank/DDBJ whole genome shotgun (WGS) entry which is preliminary data.</text>
</comment>
<evidence type="ECO:0000313" key="5">
    <source>
        <dbReference type="Proteomes" id="UP001190700"/>
    </source>
</evidence>
<reference evidence="4 5" key="1">
    <citation type="journal article" date="2015" name="Genome Biol. Evol.">
        <title>Comparative Genomics of a Bacterivorous Green Alga Reveals Evolutionary Causalities and Consequences of Phago-Mixotrophic Mode of Nutrition.</title>
        <authorList>
            <person name="Burns J.A."/>
            <person name="Paasch A."/>
            <person name="Narechania A."/>
            <person name="Kim E."/>
        </authorList>
    </citation>
    <scope>NUCLEOTIDE SEQUENCE [LARGE SCALE GENOMIC DNA]</scope>
    <source>
        <strain evidence="4 5">PLY_AMNH</strain>
    </source>
</reference>
<feature type="compositionally biased region" description="Pro residues" evidence="1">
    <location>
        <begin position="228"/>
        <end position="241"/>
    </location>
</feature>
<dbReference type="AlphaFoldDB" id="A0AAE0LJL9"/>
<keyword evidence="2" id="KW-1133">Transmembrane helix</keyword>
<feature type="compositionally biased region" description="Pro residues" evidence="1">
    <location>
        <begin position="102"/>
        <end position="117"/>
    </location>
</feature>
<evidence type="ECO:0000256" key="1">
    <source>
        <dbReference type="SAM" id="MobiDB-lite"/>
    </source>
</evidence>
<sequence length="317" mass="33817">MSTTTFFKIAVLLVLCNDIEVLQVAARPSEYIYFDTSFVSLTSYLLSFLPPPPPPLRLHPTLSPTTTFSATFSPPPPSSPPPPPPSPPPPSPLTPSSTTTTPAPPPPSPPPPSPPPTEYINDRNDSIVVYYSGSASTTCLAVFSSEAEAQASNISLNATVLVNGTADDTKSELYWFYIGLEGATCSEMECTHLFCGFEPGVFEIEGRRYTTALSPVTHLLGTVEVFYAPPPPPSPPSPPPTESNDDDDDLATSPLLIAVYCIAAVILLAMIGGGVYYINRPGFATPSNSTGFVWSTNPWHSKGNNANPTDERQQVAL</sequence>
<dbReference type="PRINTS" id="PR01217">
    <property type="entry name" value="PRICHEXTENSN"/>
</dbReference>
<feature type="compositionally biased region" description="Polar residues" evidence="1">
    <location>
        <begin position="298"/>
        <end position="308"/>
    </location>
</feature>
<feature type="compositionally biased region" description="Low complexity" evidence="1">
    <location>
        <begin position="58"/>
        <end position="72"/>
    </location>
</feature>
<proteinExistence type="predicted"/>
<protein>
    <submittedName>
        <fullName evidence="4">Uncharacterized protein</fullName>
    </submittedName>
</protein>
<feature type="compositionally biased region" description="Pro residues" evidence="1">
    <location>
        <begin position="73"/>
        <end position="93"/>
    </location>
</feature>
<dbReference type="Proteomes" id="UP001190700">
    <property type="component" value="Unassembled WGS sequence"/>
</dbReference>
<name>A0AAE0LJL9_9CHLO</name>
<feature type="chain" id="PRO_5042152640" evidence="3">
    <location>
        <begin position="27"/>
        <end position="317"/>
    </location>
</feature>
<feature type="region of interest" description="Disordered" evidence="1">
    <location>
        <begin position="57"/>
        <end position="120"/>
    </location>
</feature>
<keyword evidence="5" id="KW-1185">Reference proteome</keyword>
<organism evidence="4 5">
    <name type="scientific">Cymbomonas tetramitiformis</name>
    <dbReference type="NCBI Taxonomy" id="36881"/>
    <lineage>
        <taxon>Eukaryota</taxon>
        <taxon>Viridiplantae</taxon>
        <taxon>Chlorophyta</taxon>
        <taxon>Pyramimonadophyceae</taxon>
        <taxon>Pyramimonadales</taxon>
        <taxon>Pyramimonadaceae</taxon>
        <taxon>Cymbomonas</taxon>
    </lineage>
</organism>
<evidence type="ECO:0000313" key="4">
    <source>
        <dbReference type="EMBL" id="KAK3287300.1"/>
    </source>
</evidence>
<gene>
    <name evidence="4" type="ORF">CYMTET_5184</name>
</gene>